<organism evidence="7">
    <name type="scientific">Caldithrix abyssi</name>
    <dbReference type="NCBI Taxonomy" id="187145"/>
    <lineage>
        <taxon>Bacteria</taxon>
        <taxon>Pseudomonadati</taxon>
        <taxon>Calditrichota</taxon>
        <taxon>Calditrichia</taxon>
        <taxon>Calditrichales</taxon>
        <taxon>Calditrichaceae</taxon>
        <taxon>Caldithrix</taxon>
    </lineage>
</organism>
<accession>A0A7V4U1D4</accession>
<comment type="subcellular location">
    <subcellularLocation>
        <location evidence="1">Cell membrane</location>
        <topology evidence="1">Multi-pass membrane protein</topology>
    </subcellularLocation>
</comment>
<protein>
    <submittedName>
        <fullName evidence="7">Polysaccharide biosynthesis protein</fullName>
    </submittedName>
</protein>
<dbReference type="Proteomes" id="UP000885779">
    <property type="component" value="Unassembled WGS sequence"/>
</dbReference>
<feature type="transmembrane region" description="Helical" evidence="6">
    <location>
        <begin position="299"/>
        <end position="319"/>
    </location>
</feature>
<evidence type="ECO:0000256" key="3">
    <source>
        <dbReference type="ARBA" id="ARBA00022692"/>
    </source>
</evidence>
<keyword evidence="2" id="KW-1003">Cell membrane</keyword>
<evidence type="ECO:0000256" key="5">
    <source>
        <dbReference type="ARBA" id="ARBA00023136"/>
    </source>
</evidence>
<keyword evidence="4 6" id="KW-1133">Transmembrane helix</keyword>
<dbReference type="EMBL" id="DRQG01000105">
    <property type="protein sequence ID" value="HGY56250.1"/>
    <property type="molecule type" value="Genomic_DNA"/>
</dbReference>
<feature type="transmembrane region" description="Helical" evidence="6">
    <location>
        <begin position="46"/>
        <end position="71"/>
    </location>
</feature>
<name>A0A7V4U1D4_CALAY</name>
<evidence type="ECO:0000256" key="6">
    <source>
        <dbReference type="SAM" id="Phobius"/>
    </source>
</evidence>
<sequence>MIGKELKFLLKHSSIYGIGTVVNQAVGFLLLPLYTRYLTLADYGVLSLINITIDIIGLIVTIGIVNAMSRFYFDFDEERKQNLVVSTVYWIFFIMTLVFLPLLYFLSVPLSKIIFQSAGYQKHFLVAFLGLFFGACVDIGVSYLRIKAESVKYVKISVTRTLMLIGFNIYFVAVLKSGVIGIFYSTLITTLVYSLILSVPILIKVKIRFSFTLAKQMIHYSFPLIFSNMFRIMVNQSDKYFINFFFSTAETGIYSVAQKIGQSIHSLITSPFLQTFVPRRFEIMKRPDAKETYAQILNYYLLVIGTVGLGLSVFSFEIVKIMTTPEYYQTAQYVSLVVLSMIIFGLKYHFEIGIMIHKKTKYVAYINGVSAVANIVLNFFLIQEYRLWGALLAANISILITTSLNYIISQKLYHINFRLTYVHKLMALISFIYLVSLLLNFSNLWLSFAAKGGLFLIYFAALWLLGLVDKTLLKTAYGKIQALMSKSG</sequence>
<dbReference type="AlphaFoldDB" id="A0A7V4U1D4"/>
<evidence type="ECO:0000256" key="2">
    <source>
        <dbReference type="ARBA" id="ARBA00022475"/>
    </source>
</evidence>
<feature type="transmembrane region" description="Helical" evidence="6">
    <location>
        <begin position="124"/>
        <end position="146"/>
    </location>
</feature>
<dbReference type="PANTHER" id="PTHR30250:SF11">
    <property type="entry name" value="O-ANTIGEN TRANSPORTER-RELATED"/>
    <property type="match status" value="1"/>
</dbReference>
<feature type="transmembrane region" description="Helical" evidence="6">
    <location>
        <begin position="421"/>
        <end position="439"/>
    </location>
</feature>
<evidence type="ECO:0000256" key="4">
    <source>
        <dbReference type="ARBA" id="ARBA00022989"/>
    </source>
</evidence>
<feature type="transmembrane region" description="Helical" evidence="6">
    <location>
        <begin position="15"/>
        <end position="34"/>
    </location>
</feature>
<feature type="transmembrane region" description="Helical" evidence="6">
    <location>
        <begin position="387"/>
        <end position="409"/>
    </location>
</feature>
<keyword evidence="3 6" id="KW-0812">Transmembrane</keyword>
<feature type="transmembrane region" description="Helical" evidence="6">
    <location>
        <begin position="158"/>
        <end position="175"/>
    </location>
</feature>
<feature type="transmembrane region" description="Helical" evidence="6">
    <location>
        <begin position="83"/>
        <end position="104"/>
    </location>
</feature>
<dbReference type="InterPro" id="IPR050833">
    <property type="entry name" value="Poly_Biosynth_Transport"/>
</dbReference>
<reference evidence="7" key="1">
    <citation type="journal article" date="2020" name="mSystems">
        <title>Genome- and Community-Level Interaction Insights into Carbon Utilization and Element Cycling Functions of Hydrothermarchaeota in Hydrothermal Sediment.</title>
        <authorList>
            <person name="Zhou Z."/>
            <person name="Liu Y."/>
            <person name="Xu W."/>
            <person name="Pan J."/>
            <person name="Luo Z.H."/>
            <person name="Li M."/>
        </authorList>
    </citation>
    <scope>NUCLEOTIDE SEQUENCE [LARGE SCALE GENOMIC DNA]</scope>
    <source>
        <strain evidence="7">HyVt-577</strain>
    </source>
</reference>
<proteinExistence type="predicted"/>
<evidence type="ECO:0000313" key="7">
    <source>
        <dbReference type="EMBL" id="HGY56250.1"/>
    </source>
</evidence>
<dbReference type="GO" id="GO:0005886">
    <property type="term" value="C:plasma membrane"/>
    <property type="evidence" value="ECO:0007669"/>
    <property type="project" value="UniProtKB-SubCell"/>
</dbReference>
<dbReference type="PANTHER" id="PTHR30250">
    <property type="entry name" value="PST FAMILY PREDICTED COLANIC ACID TRANSPORTER"/>
    <property type="match status" value="1"/>
</dbReference>
<evidence type="ECO:0000256" key="1">
    <source>
        <dbReference type="ARBA" id="ARBA00004651"/>
    </source>
</evidence>
<feature type="transmembrane region" description="Helical" evidence="6">
    <location>
        <begin position="181"/>
        <end position="205"/>
    </location>
</feature>
<feature type="transmembrane region" description="Helical" evidence="6">
    <location>
        <begin position="362"/>
        <end position="381"/>
    </location>
</feature>
<feature type="transmembrane region" description="Helical" evidence="6">
    <location>
        <begin position="331"/>
        <end position="350"/>
    </location>
</feature>
<keyword evidence="5 6" id="KW-0472">Membrane</keyword>
<comment type="caution">
    <text evidence="7">The sequence shown here is derived from an EMBL/GenBank/DDBJ whole genome shotgun (WGS) entry which is preliminary data.</text>
</comment>
<feature type="transmembrane region" description="Helical" evidence="6">
    <location>
        <begin position="445"/>
        <end position="465"/>
    </location>
</feature>
<dbReference type="Pfam" id="PF13440">
    <property type="entry name" value="Polysacc_synt_3"/>
    <property type="match status" value="1"/>
</dbReference>
<gene>
    <name evidence="7" type="ORF">ENK44_11135</name>
</gene>